<evidence type="ECO:0000256" key="1">
    <source>
        <dbReference type="ARBA" id="ARBA00004371"/>
    </source>
</evidence>
<proteinExistence type="inferred from homology"/>
<dbReference type="InterPro" id="IPR038765">
    <property type="entry name" value="Papain-like_cys_pep_sf"/>
</dbReference>
<keyword evidence="13" id="KW-1185">Reference proteome</keyword>
<dbReference type="AlphaFoldDB" id="A0A8J4Q4F8"/>
<keyword evidence="8" id="KW-0458">Lysosome</keyword>
<dbReference type="InterPro" id="IPR013128">
    <property type="entry name" value="Peptidase_C1A"/>
</dbReference>
<organism evidence="12 13">
    <name type="scientific">Polysphondylium violaceum</name>
    <dbReference type="NCBI Taxonomy" id="133409"/>
    <lineage>
        <taxon>Eukaryota</taxon>
        <taxon>Amoebozoa</taxon>
        <taxon>Evosea</taxon>
        <taxon>Eumycetozoa</taxon>
        <taxon>Dictyostelia</taxon>
        <taxon>Dictyosteliales</taxon>
        <taxon>Dictyosteliaceae</taxon>
        <taxon>Polysphondylium</taxon>
    </lineage>
</organism>
<evidence type="ECO:0000259" key="11">
    <source>
        <dbReference type="SMART" id="SM00848"/>
    </source>
</evidence>
<dbReference type="InterPro" id="IPR039417">
    <property type="entry name" value="Peptidase_C1A_papain-like"/>
</dbReference>
<sequence length="353" mass="38829">MYFTKVAIKSLMVVIFMVGMLANGMSAAAIPSTTKFTEMQYRSAFINWMNQKGRLYASEDFGTRYENFKANYDFIEEWNSKNSQTVLGLTQFADMTNDEYRANYLGTVFDASDLMPETEGLLHQTYIGDLPASVDWRQQGAVTPVKNQAQCGSCWSFSTTGSLEGAHQIRTGNLVSLSEQQLIECSWAYGNQGCNGGLMDSAFSYIIHNGGIMSEESYPYTSGAGDDNGNCKFDSSQVVATMSTFANVTRGDENNLAQVVVSGPVSIAIDAGHQSFQLYKSGIYYESQCSSYALDHGVLLVGYGTDASQGRHGDYWIVKNSWADSWGQQGYILMARNRQNHCGVATMASQPLV</sequence>
<dbReference type="InterPro" id="IPR000169">
    <property type="entry name" value="Pept_cys_AS"/>
</dbReference>
<comment type="subcellular location">
    <subcellularLocation>
        <location evidence="1">Lysosome</location>
    </subcellularLocation>
</comment>
<dbReference type="GO" id="GO:0006508">
    <property type="term" value="P:proteolysis"/>
    <property type="evidence" value="ECO:0007669"/>
    <property type="project" value="UniProtKB-KW"/>
</dbReference>
<dbReference type="SMART" id="SM00848">
    <property type="entry name" value="Inhibitor_I29"/>
    <property type="match status" value="1"/>
</dbReference>
<dbReference type="Pfam" id="PF08246">
    <property type="entry name" value="Inhibitor_I29"/>
    <property type="match status" value="1"/>
</dbReference>
<dbReference type="SMART" id="SM00645">
    <property type="entry name" value="Pept_C1"/>
    <property type="match status" value="1"/>
</dbReference>
<evidence type="ECO:0000256" key="9">
    <source>
        <dbReference type="SAM" id="SignalP"/>
    </source>
</evidence>
<keyword evidence="3" id="KW-0645">Protease</keyword>
<name>A0A8J4Q4F8_9MYCE</name>
<dbReference type="PANTHER" id="PTHR12411">
    <property type="entry name" value="CYSTEINE PROTEASE FAMILY C1-RELATED"/>
    <property type="match status" value="1"/>
</dbReference>
<dbReference type="FunFam" id="3.90.70.10:FF:000039">
    <property type="entry name" value="Cysteine proteinase 2, putative"/>
    <property type="match status" value="1"/>
</dbReference>
<evidence type="ECO:0000256" key="6">
    <source>
        <dbReference type="ARBA" id="ARBA00023145"/>
    </source>
</evidence>
<evidence type="ECO:0000259" key="10">
    <source>
        <dbReference type="SMART" id="SM00645"/>
    </source>
</evidence>
<dbReference type="InterPro" id="IPR000668">
    <property type="entry name" value="Peptidase_C1A_C"/>
</dbReference>
<dbReference type="GO" id="GO:0008234">
    <property type="term" value="F:cysteine-type peptidase activity"/>
    <property type="evidence" value="ECO:0007669"/>
    <property type="project" value="UniProtKB-KW"/>
</dbReference>
<dbReference type="SUPFAM" id="SSF54001">
    <property type="entry name" value="Cysteine proteinases"/>
    <property type="match status" value="1"/>
</dbReference>
<dbReference type="PROSITE" id="PS00639">
    <property type="entry name" value="THIOL_PROTEASE_HIS"/>
    <property type="match status" value="1"/>
</dbReference>
<feature type="domain" description="Cathepsin propeptide inhibitor" evidence="11">
    <location>
        <begin position="45"/>
        <end position="100"/>
    </location>
</feature>
<comment type="caution">
    <text evidence="12">The sequence shown here is derived from an EMBL/GenBank/DDBJ whole genome shotgun (WGS) entry which is preliminary data.</text>
</comment>
<gene>
    <name evidence="12" type="ORF">CYY_000573</name>
</gene>
<dbReference type="GO" id="GO:0005764">
    <property type="term" value="C:lysosome"/>
    <property type="evidence" value="ECO:0007669"/>
    <property type="project" value="UniProtKB-SubCell"/>
</dbReference>
<reference evidence="12" key="1">
    <citation type="submission" date="2020-01" db="EMBL/GenBank/DDBJ databases">
        <title>Development of genomics and gene disruption for Polysphondylium violaceum indicates a role for the polyketide synthase stlB in stalk morphogenesis.</title>
        <authorList>
            <person name="Narita B."/>
            <person name="Kawabe Y."/>
            <person name="Kin K."/>
            <person name="Saito T."/>
            <person name="Gibbs R."/>
            <person name="Kuspa A."/>
            <person name="Muzny D."/>
            <person name="Queller D."/>
            <person name="Richards S."/>
            <person name="Strassman J."/>
            <person name="Sucgang R."/>
            <person name="Worley K."/>
            <person name="Schaap P."/>
        </authorList>
    </citation>
    <scope>NUCLEOTIDE SEQUENCE</scope>
    <source>
        <strain evidence="12">QSvi11</strain>
    </source>
</reference>
<evidence type="ECO:0000256" key="4">
    <source>
        <dbReference type="ARBA" id="ARBA00022729"/>
    </source>
</evidence>
<keyword evidence="6" id="KW-0865">Zymogen</keyword>
<evidence type="ECO:0000256" key="8">
    <source>
        <dbReference type="ARBA" id="ARBA00023228"/>
    </source>
</evidence>
<accession>A0A8J4Q4F8</accession>
<feature type="signal peptide" evidence="9">
    <location>
        <begin position="1"/>
        <end position="27"/>
    </location>
</feature>
<keyword evidence="5" id="KW-0378">Hydrolase</keyword>
<dbReference type="EMBL" id="AJWJ01000011">
    <property type="protein sequence ID" value="KAF2078102.1"/>
    <property type="molecule type" value="Genomic_DNA"/>
</dbReference>
<dbReference type="InterPro" id="IPR025661">
    <property type="entry name" value="Pept_asp_AS"/>
</dbReference>
<protein>
    <submittedName>
        <fullName evidence="12">Uncharacterized protein</fullName>
    </submittedName>
</protein>
<evidence type="ECO:0000256" key="2">
    <source>
        <dbReference type="ARBA" id="ARBA00008455"/>
    </source>
</evidence>
<evidence type="ECO:0000313" key="13">
    <source>
        <dbReference type="Proteomes" id="UP000695562"/>
    </source>
</evidence>
<dbReference type="Pfam" id="PF00112">
    <property type="entry name" value="Peptidase_C1"/>
    <property type="match status" value="1"/>
</dbReference>
<feature type="chain" id="PRO_5035237943" evidence="9">
    <location>
        <begin position="28"/>
        <end position="353"/>
    </location>
</feature>
<dbReference type="InterPro" id="IPR025660">
    <property type="entry name" value="Pept_his_AS"/>
</dbReference>
<dbReference type="PROSITE" id="PS00139">
    <property type="entry name" value="THIOL_PROTEASE_CYS"/>
    <property type="match status" value="1"/>
</dbReference>
<dbReference type="CDD" id="cd02248">
    <property type="entry name" value="Peptidase_C1A"/>
    <property type="match status" value="1"/>
</dbReference>
<dbReference type="InterPro" id="IPR013201">
    <property type="entry name" value="Prot_inhib_I29"/>
</dbReference>
<evidence type="ECO:0000256" key="7">
    <source>
        <dbReference type="ARBA" id="ARBA00023157"/>
    </source>
</evidence>
<evidence type="ECO:0000256" key="5">
    <source>
        <dbReference type="ARBA" id="ARBA00022807"/>
    </source>
</evidence>
<keyword evidence="4 9" id="KW-0732">Signal</keyword>
<evidence type="ECO:0000313" key="12">
    <source>
        <dbReference type="EMBL" id="KAF2078102.1"/>
    </source>
</evidence>
<keyword evidence="7" id="KW-1015">Disulfide bond</keyword>
<dbReference type="Proteomes" id="UP000695562">
    <property type="component" value="Unassembled WGS sequence"/>
</dbReference>
<keyword evidence="5" id="KW-0788">Thiol protease</keyword>
<evidence type="ECO:0000256" key="3">
    <source>
        <dbReference type="ARBA" id="ARBA00022670"/>
    </source>
</evidence>
<dbReference type="PRINTS" id="PR00705">
    <property type="entry name" value="PAPAIN"/>
</dbReference>
<comment type="similarity">
    <text evidence="2">Belongs to the peptidase C1 family.</text>
</comment>
<dbReference type="Gene3D" id="3.90.70.10">
    <property type="entry name" value="Cysteine proteinases"/>
    <property type="match status" value="1"/>
</dbReference>
<feature type="domain" description="Peptidase C1A papain C-terminal" evidence="10">
    <location>
        <begin position="130"/>
        <end position="352"/>
    </location>
</feature>
<dbReference type="PROSITE" id="PS00640">
    <property type="entry name" value="THIOL_PROTEASE_ASN"/>
    <property type="match status" value="1"/>
</dbReference>
<dbReference type="OrthoDB" id="10259130at2759"/>